<dbReference type="Proteomes" id="UP000800094">
    <property type="component" value="Unassembled WGS sequence"/>
</dbReference>
<dbReference type="AlphaFoldDB" id="A0A6A6I8Y7"/>
<proteinExistence type="predicted"/>
<name>A0A6A6I8Y7_9PLEO</name>
<dbReference type="GeneID" id="54588313"/>
<evidence type="ECO:0000313" key="2">
    <source>
        <dbReference type="Proteomes" id="UP000800094"/>
    </source>
</evidence>
<accession>A0A6A6I8Y7</accession>
<protein>
    <submittedName>
        <fullName evidence="1">Uncharacterized protein</fullName>
    </submittedName>
</protein>
<dbReference type="EMBL" id="ML987199">
    <property type="protein sequence ID" value="KAF2245983.1"/>
    <property type="molecule type" value="Genomic_DNA"/>
</dbReference>
<reference evidence="1" key="1">
    <citation type="journal article" date="2020" name="Stud. Mycol.">
        <title>101 Dothideomycetes genomes: a test case for predicting lifestyles and emergence of pathogens.</title>
        <authorList>
            <person name="Haridas S."/>
            <person name="Albert R."/>
            <person name="Binder M."/>
            <person name="Bloem J."/>
            <person name="Labutti K."/>
            <person name="Salamov A."/>
            <person name="Andreopoulos B."/>
            <person name="Baker S."/>
            <person name="Barry K."/>
            <person name="Bills G."/>
            <person name="Bluhm B."/>
            <person name="Cannon C."/>
            <person name="Castanera R."/>
            <person name="Culley D."/>
            <person name="Daum C."/>
            <person name="Ezra D."/>
            <person name="Gonzalez J."/>
            <person name="Henrissat B."/>
            <person name="Kuo A."/>
            <person name="Liang C."/>
            <person name="Lipzen A."/>
            <person name="Lutzoni F."/>
            <person name="Magnuson J."/>
            <person name="Mondo S."/>
            <person name="Nolan M."/>
            <person name="Ohm R."/>
            <person name="Pangilinan J."/>
            <person name="Park H.-J."/>
            <person name="Ramirez L."/>
            <person name="Alfaro M."/>
            <person name="Sun H."/>
            <person name="Tritt A."/>
            <person name="Yoshinaga Y."/>
            <person name="Zwiers L.-H."/>
            <person name="Turgeon B."/>
            <person name="Goodwin S."/>
            <person name="Spatafora J."/>
            <person name="Crous P."/>
            <person name="Grigoriev I."/>
        </authorList>
    </citation>
    <scope>NUCLEOTIDE SEQUENCE</scope>
    <source>
        <strain evidence="1">CBS 122368</strain>
    </source>
</reference>
<sequence length="131" mass="14397">MSTAIGPWPFCRPGSPELISESARRDLQFRFASASSSWRILAGVLRVSKRLLAYTAIGATASFTDVSLQTGNDWGSAWVHARVSAKRLTPLLGATPEIAGVANVLDTRYDVRSERGVFGEVWRMEAYRAHN</sequence>
<evidence type="ECO:0000313" key="1">
    <source>
        <dbReference type="EMBL" id="KAF2245983.1"/>
    </source>
</evidence>
<organism evidence="1 2">
    <name type="scientific">Trematosphaeria pertusa</name>
    <dbReference type="NCBI Taxonomy" id="390896"/>
    <lineage>
        <taxon>Eukaryota</taxon>
        <taxon>Fungi</taxon>
        <taxon>Dikarya</taxon>
        <taxon>Ascomycota</taxon>
        <taxon>Pezizomycotina</taxon>
        <taxon>Dothideomycetes</taxon>
        <taxon>Pleosporomycetidae</taxon>
        <taxon>Pleosporales</taxon>
        <taxon>Massarineae</taxon>
        <taxon>Trematosphaeriaceae</taxon>
        <taxon>Trematosphaeria</taxon>
    </lineage>
</organism>
<dbReference type="RefSeq" id="XP_033680987.1">
    <property type="nucleotide sequence ID" value="XM_033834983.1"/>
</dbReference>
<keyword evidence="2" id="KW-1185">Reference proteome</keyword>
<gene>
    <name evidence="1" type="ORF">BU26DRAFT_59710</name>
</gene>